<dbReference type="PROSITE" id="PS50106">
    <property type="entry name" value="PDZ"/>
    <property type="match status" value="1"/>
</dbReference>
<evidence type="ECO:0000256" key="3">
    <source>
        <dbReference type="ARBA" id="ARBA00022801"/>
    </source>
</evidence>
<dbReference type="GO" id="GO:0030288">
    <property type="term" value="C:outer membrane-bounded periplasmic space"/>
    <property type="evidence" value="ECO:0007669"/>
    <property type="project" value="TreeGrafter"/>
</dbReference>
<dbReference type="SUPFAM" id="SSF52096">
    <property type="entry name" value="ClpP/crotonase"/>
    <property type="match status" value="1"/>
</dbReference>
<dbReference type="Gene3D" id="2.30.42.10">
    <property type="match status" value="1"/>
</dbReference>
<dbReference type="InterPro" id="IPR029045">
    <property type="entry name" value="ClpP/crotonase-like_dom_sf"/>
</dbReference>
<feature type="domain" description="PDZ" evidence="7">
    <location>
        <begin position="113"/>
        <end position="185"/>
    </location>
</feature>
<evidence type="ECO:0000259" key="7">
    <source>
        <dbReference type="PROSITE" id="PS50106"/>
    </source>
</evidence>
<protein>
    <submittedName>
        <fullName evidence="8">Peptidase S41</fullName>
    </submittedName>
</protein>
<dbReference type="InterPro" id="IPR001478">
    <property type="entry name" value="PDZ"/>
</dbReference>
<keyword evidence="3 5" id="KW-0378">Hydrolase</keyword>
<dbReference type="Gene3D" id="3.30.750.44">
    <property type="match status" value="1"/>
</dbReference>
<dbReference type="PANTHER" id="PTHR32060:SF30">
    <property type="entry name" value="CARBOXY-TERMINAL PROCESSING PROTEASE CTPA"/>
    <property type="match status" value="1"/>
</dbReference>
<dbReference type="Proteomes" id="UP000249081">
    <property type="component" value="Unassembled WGS sequence"/>
</dbReference>
<dbReference type="NCBIfam" id="TIGR00225">
    <property type="entry name" value="prc"/>
    <property type="match status" value="1"/>
</dbReference>
<dbReference type="CDD" id="cd06782">
    <property type="entry name" value="cpPDZ_CPP-like"/>
    <property type="match status" value="1"/>
</dbReference>
<keyword evidence="2 5" id="KW-0645">Protease</keyword>
<dbReference type="InterPro" id="IPR036034">
    <property type="entry name" value="PDZ_sf"/>
</dbReference>
<dbReference type="GO" id="GO:0004175">
    <property type="term" value="F:endopeptidase activity"/>
    <property type="evidence" value="ECO:0007669"/>
    <property type="project" value="TreeGrafter"/>
</dbReference>
<accession>A0A2W4XC89</accession>
<dbReference type="InterPro" id="IPR004447">
    <property type="entry name" value="Peptidase_S41A"/>
</dbReference>
<keyword evidence="6" id="KW-0732">Signal</keyword>
<comment type="caution">
    <text evidence="8">The sequence shown here is derived from an EMBL/GenBank/DDBJ whole genome shotgun (WGS) entry which is preliminary data.</text>
</comment>
<dbReference type="GO" id="GO:0006508">
    <property type="term" value="P:proteolysis"/>
    <property type="evidence" value="ECO:0007669"/>
    <property type="project" value="UniProtKB-KW"/>
</dbReference>
<dbReference type="PANTHER" id="PTHR32060">
    <property type="entry name" value="TAIL-SPECIFIC PROTEASE"/>
    <property type="match status" value="1"/>
</dbReference>
<comment type="similarity">
    <text evidence="1 5">Belongs to the peptidase S41A family.</text>
</comment>
<dbReference type="Gene3D" id="3.90.226.10">
    <property type="entry name" value="2-enoyl-CoA Hydratase, Chain A, domain 1"/>
    <property type="match status" value="1"/>
</dbReference>
<dbReference type="SMART" id="SM00245">
    <property type="entry name" value="TSPc"/>
    <property type="match status" value="1"/>
</dbReference>
<dbReference type="EMBL" id="QBMN01000248">
    <property type="protein sequence ID" value="PZO33551.1"/>
    <property type="molecule type" value="Genomic_DNA"/>
</dbReference>
<dbReference type="AlphaFoldDB" id="A0A2W4XC89"/>
<evidence type="ECO:0000313" key="8">
    <source>
        <dbReference type="EMBL" id="PZO33551.1"/>
    </source>
</evidence>
<evidence type="ECO:0000256" key="1">
    <source>
        <dbReference type="ARBA" id="ARBA00009179"/>
    </source>
</evidence>
<dbReference type="SMART" id="SM00228">
    <property type="entry name" value="PDZ"/>
    <property type="match status" value="1"/>
</dbReference>
<proteinExistence type="inferred from homology"/>
<feature type="signal peptide" evidence="6">
    <location>
        <begin position="1"/>
        <end position="35"/>
    </location>
</feature>
<dbReference type="SUPFAM" id="SSF50156">
    <property type="entry name" value="PDZ domain-like"/>
    <property type="match status" value="1"/>
</dbReference>
<reference evidence="8 9" key="2">
    <citation type="submission" date="2018-06" db="EMBL/GenBank/DDBJ databases">
        <title>Metagenomic assembly of (sub)arctic Cyanobacteria and their associated microbiome from non-axenic cultures.</title>
        <authorList>
            <person name="Baurain D."/>
        </authorList>
    </citation>
    <scope>NUCLEOTIDE SEQUENCE [LARGE SCALE GENOMIC DNA]</scope>
    <source>
        <strain evidence="8">ULC041bin1</strain>
    </source>
</reference>
<sequence length="446" mass="47425">MSTSPFSRLLSVVRPAAQVLALAALATVAAEASLAAIELTELEDSPKVVIDEAWQIINREYVDGSFNQTDWQATRQDLLGREYSSQEAAYTALRAALRRLNDPYTRFLSPAEYTDLTDQTSGEVSGIGVSLERNSQTGAVLVIGVSSGSPAERSGVIVGDRILVIDGQGTERLTVEGVQQQLRGSEGSQVTLTVSRNGGAPRTIILTRAVMELPTVEYSQKTVGGRPIGYIRLIEFNANASTQMATAIRTLSEAGVEGFVLDLRGNPGGLLMASIDISRMWLQHGPIVRTLDRSGNDEAISANRTALTGLPLTVLVDGRSASSSEILTGALRDNNRATVVGATTFGKALVQSLHGLTDGSGLTVTVAHYYTPNGTDISTKGITPDVPVDLSAQQRRELFGNPALLGTDVDTQYRRAAEVLEQTILASQNTPATVGASRLGRITSEE</sequence>
<dbReference type="GO" id="GO:0007165">
    <property type="term" value="P:signal transduction"/>
    <property type="evidence" value="ECO:0007669"/>
    <property type="project" value="TreeGrafter"/>
</dbReference>
<evidence type="ECO:0000256" key="4">
    <source>
        <dbReference type="ARBA" id="ARBA00022825"/>
    </source>
</evidence>
<evidence type="ECO:0000313" key="9">
    <source>
        <dbReference type="Proteomes" id="UP000249081"/>
    </source>
</evidence>
<dbReference type="InterPro" id="IPR005151">
    <property type="entry name" value="Tail-specific_protease"/>
</dbReference>
<reference evidence="9" key="1">
    <citation type="submission" date="2018-04" db="EMBL/GenBank/DDBJ databases">
        <authorList>
            <person name="Cornet L."/>
        </authorList>
    </citation>
    <scope>NUCLEOTIDE SEQUENCE [LARGE SCALE GENOMIC DNA]</scope>
</reference>
<dbReference type="Pfam" id="PF00595">
    <property type="entry name" value="PDZ"/>
    <property type="match status" value="1"/>
</dbReference>
<evidence type="ECO:0000256" key="5">
    <source>
        <dbReference type="RuleBase" id="RU004404"/>
    </source>
</evidence>
<evidence type="ECO:0000256" key="6">
    <source>
        <dbReference type="SAM" id="SignalP"/>
    </source>
</evidence>
<name>A0A2W4XC89_9CYAN</name>
<gene>
    <name evidence="8" type="ORF">DCF17_21805</name>
</gene>
<keyword evidence="4 5" id="KW-0720">Serine protease</keyword>
<dbReference type="Pfam" id="PF03572">
    <property type="entry name" value="Peptidase_S41"/>
    <property type="match status" value="1"/>
</dbReference>
<dbReference type="GO" id="GO:0008236">
    <property type="term" value="F:serine-type peptidase activity"/>
    <property type="evidence" value="ECO:0007669"/>
    <property type="project" value="UniProtKB-KW"/>
</dbReference>
<feature type="chain" id="PRO_5016076267" evidence="6">
    <location>
        <begin position="36"/>
        <end position="446"/>
    </location>
</feature>
<evidence type="ECO:0000256" key="2">
    <source>
        <dbReference type="ARBA" id="ARBA00022670"/>
    </source>
</evidence>
<dbReference type="CDD" id="cd07560">
    <property type="entry name" value="Peptidase_S41_CPP"/>
    <property type="match status" value="1"/>
</dbReference>
<organism evidence="8 9">
    <name type="scientific">Shackletoniella antarctica</name>
    <dbReference type="NCBI Taxonomy" id="268115"/>
    <lineage>
        <taxon>Bacteria</taxon>
        <taxon>Bacillati</taxon>
        <taxon>Cyanobacteriota</taxon>
        <taxon>Cyanophyceae</taxon>
        <taxon>Oculatellales</taxon>
        <taxon>Oculatellaceae</taxon>
        <taxon>Shackletoniella</taxon>
    </lineage>
</organism>